<dbReference type="GeneID" id="27341602"/>
<dbReference type="EMBL" id="KN847041">
    <property type="protein sequence ID" value="KIW30700.1"/>
    <property type="molecule type" value="Genomic_DNA"/>
</dbReference>
<evidence type="ECO:0000256" key="1">
    <source>
        <dbReference type="SAM" id="MobiDB-lite"/>
    </source>
</evidence>
<sequence length="155" mass="17567">MQTDIIVFIEKMKGYMRYTVAADLPEIVAENHFYTETQHSGAIKGGPSSAVSSANSSHHGSLSAPPSFPYGHLYLQHSQSNGRISNSNDTIIQLSRSQHEGHDDFQPQIWQEIERRRKADHIIDRITNPKTKQQARIREETNRSRWAKRTGVSGI</sequence>
<proteinExistence type="predicted"/>
<evidence type="ECO:0000313" key="3">
    <source>
        <dbReference type="Proteomes" id="UP000054466"/>
    </source>
</evidence>
<dbReference type="Proteomes" id="UP000054466">
    <property type="component" value="Unassembled WGS sequence"/>
</dbReference>
<feature type="compositionally biased region" description="Low complexity" evidence="1">
    <location>
        <begin position="45"/>
        <end position="63"/>
    </location>
</feature>
<dbReference type="HOGENOM" id="CLU_1695286_0_0_1"/>
<protein>
    <submittedName>
        <fullName evidence="2">Uncharacterized protein</fullName>
    </submittedName>
</protein>
<name>A0A0D2CKV3_9EURO</name>
<dbReference type="RefSeq" id="XP_016250916.1">
    <property type="nucleotide sequence ID" value="XM_016389014.1"/>
</dbReference>
<feature type="region of interest" description="Disordered" evidence="1">
    <location>
        <begin position="39"/>
        <end position="63"/>
    </location>
</feature>
<dbReference type="AlphaFoldDB" id="A0A0D2CKV3"/>
<reference evidence="2 3" key="1">
    <citation type="submission" date="2015-01" db="EMBL/GenBank/DDBJ databases">
        <title>The Genome Sequence of Cladophialophora immunda CBS83496.</title>
        <authorList>
            <consortium name="The Broad Institute Genomics Platform"/>
            <person name="Cuomo C."/>
            <person name="de Hoog S."/>
            <person name="Gorbushina A."/>
            <person name="Stielow B."/>
            <person name="Teixiera M."/>
            <person name="Abouelleil A."/>
            <person name="Chapman S.B."/>
            <person name="Priest M."/>
            <person name="Young S.K."/>
            <person name="Wortman J."/>
            <person name="Nusbaum C."/>
            <person name="Birren B."/>
        </authorList>
    </citation>
    <scope>NUCLEOTIDE SEQUENCE [LARGE SCALE GENOMIC DNA]</scope>
    <source>
        <strain evidence="2 3">CBS 83496</strain>
    </source>
</reference>
<gene>
    <name evidence="2" type="ORF">PV07_02408</name>
</gene>
<organism evidence="2 3">
    <name type="scientific">Cladophialophora immunda</name>
    <dbReference type="NCBI Taxonomy" id="569365"/>
    <lineage>
        <taxon>Eukaryota</taxon>
        <taxon>Fungi</taxon>
        <taxon>Dikarya</taxon>
        <taxon>Ascomycota</taxon>
        <taxon>Pezizomycotina</taxon>
        <taxon>Eurotiomycetes</taxon>
        <taxon>Chaetothyriomycetidae</taxon>
        <taxon>Chaetothyriales</taxon>
        <taxon>Herpotrichiellaceae</taxon>
        <taxon>Cladophialophora</taxon>
    </lineage>
</organism>
<accession>A0A0D2CKV3</accession>
<feature type="region of interest" description="Disordered" evidence="1">
    <location>
        <begin position="136"/>
        <end position="155"/>
    </location>
</feature>
<dbReference type="VEuPathDB" id="FungiDB:PV07_02408"/>
<evidence type="ECO:0000313" key="2">
    <source>
        <dbReference type="EMBL" id="KIW30700.1"/>
    </source>
</evidence>
<keyword evidence="3" id="KW-1185">Reference proteome</keyword>